<dbReference type="InterPro" id="IPR036249">
    <property type="entry name" value="Thioredoxin-like_sf"/>
</dbReference>
<dbReference type="KEGG" id="tad:TRIADDRAFT_63921"/>
<dbReference type="GO" id="GO:0006749">
    <property type="term" value="P:glutathione metabolic process"/>
    <property type="evidence" value="ECO:0000318"/>
    <property type="project" value="GO_Central"/>
</dbReference>
<proteinExistence type="predicted"/>
<dbReference type="Gene3D" id="3.40.30.10">
    <property type="entry name" value="Glutaredoxin"/>
    <property type="match status" value="2"/>
</dbReference>
<dbReference type="PANTHER" id="PTHR42943:SF4">
    <property type="entry name" value="C2H2-TYPE DOMAIN-CONTAINING PROTEIN"/>
    <property type="match status" value="1"/>
</dbReference>
<evidence type="ECO:0000313" key="2">
    <source>
        <dbReference type="EMBL" id="EDV26198.1"/>
    </source>
</evidence>
<reference evidence="2 3" key="1">
    <citation type="journal article" date="2008" name="Nature">
        <title>The Trichoplax genome and the nature of placozoans.</title>
        <authorList>
            <person name="Srivastava M."/>
            <person name="Begovic E."/>
            <person name="Chapman J."/>
            <person name="Putnam N.H."/>
            <person name="Hellsten U."/>
            <person name="Kawashima T."/>
            <person name="Kuo A."/>
            <person name="Mitros T."/>
            <person name="Salamov A."/>
            <person name="Carpenter M.L."/>
            <person name="Signorovitch A.Y."/>
            <person name="Moreno M.A."/>
            <person name="Kamm K."/>
            <person name="Grimwood J."/>
            <person name="Schmutz J."/>
            <person name="Shapiro H."/>
            <person name="Grigoriev I.V."/>
            <person name="Buss L.W."/>
            <person name="Schierwater B."/>
            <person name="Dellaporta S.L."/>
            <person name="Rokhsar D.S."/>
        </authorList>
    </citation>
    <scope>NUCLEOTIDE SEQUENCE [LARGE SCALE GENOMIC DNA]</scope>
    <source>
        <strain evidence="2 3">Grell-BS-1999</strain>
    </source>
</reference>
<dbReference type="eggNOG" id="ENOG502RG41">
    <property type="taxonomic scope" value="Eukaryota"/>
</dbReference>
<dbReference type="GO" id="GO:0004602">
    <property type="term" value="F:glutathione peroxidase activity"/>
    <property type="evidence" value="ECO:0000318"/>
    <property type="project" value="GO_Central"/>
</dbReference>
<dbReference type="PhylomeDB" id="B3RTU8"/>
<dbReference type="FunFam" id="3.40.30.10:FF:000582">
    <property type="entry name" value="2-hydroxychromene-2-carboxylate isomerase"/>
    <property type="match status" value="1"/>
</dbReference>
<sequence length="384" mass="43243">MASEVEFYYDIACPFSYLAVSAFRSIPRENPIKIQWMPIYLDSIKDRAGVGSPIVKGDCSAKKVWMERDLKMMCERYNVPINRSPRYEDQDGTPQKLLASIDNNGDREKLSLALFSHYWLKDCDIQDSKVLENIAKEAGLSLNVQQQIARGEEPLKKLNEEANKLGIFRVPCFRVSRKIYFGPDRLHFVERELGNNQASELRLRLPSSATPGHRAKLTFYYDFVSPWSYIAAVAIERLVEQLKPVTVDVEWVPVSLPGLIQANKAPVEAALDAANPAFLKATGRDMQMQIALRGVQELWTADRDLSDDKVVAEVIEEAGYDAKDILSKAEEDNIKDQFAQNMSRALKAGAFGVPAFQVNDGTLIFGQDRLNIVADMLCGWNCNL</sequence>
<dbReference type="InterPro" id="IPR051924">
    <property type="entry name" value="GST_Kappa/NadH"/>
</dbReference>
<feature type="domain" description="DSBA-like thioredoxin" evidence="1">
    <location>
        <begin position="217"/>
        <end position="375"/>
    </location>
</feature>
<dbReference type="Proteomes" id="UP000009022">
    <property type="component" value="Unassembled WGS sequence"/>
</dbReference>
<dbReference type="GO" id="GO:0005777">
    <property type="term" value="C:peroxisome"/>
    <property type="evidence" value="ECO:0000318"/>
    <property type="project" value="GO_Central"/>
</dbReference>
<dbReference type="Pfam" id="PF01323">
    <property type="entry name" value="DSBA"/>
    <property type="match status" value="2"/>
</dbReference>
<organism evidence="2 3">
    <name type="scientific">Trichoplax adhaerens</name>
    <name type="common">Trichoplax reptans</name>
    <dbReference type="NCBI Taxonomy" id="10228"/>
    <lineage>
        <taxon>Eukaryota</taxon>
        <taxon>Metazoa</taxon>
        <taxon>Placozoa</taxon>
        <taxon>Uniplacotomia</taxon>
        <taxon>Trichoplacea</taxon>
        <taxon>Trichoplacidae</taxon>
        <taxon>Trichoplax</taxon>
    </lineage>
</organism>
<dbReference type="GO" id="GO:0004364">
    <property type="term" value="F:glutathione transferase activity"/>
    <property type="evidence" value="ECO:0000318"/>
    <property type="project" value="GO_Central"/>
</dbReference>
<dbReference type="OrthoDB" id="4664297at2759"/>
<dbReference type="GeneID" id="6752935"/>
<gene>
    <name evidence="2" type="ORF">TRIADDRAFT_63921</name>
</gene>
<protein>
    <recommendedName>
        <fullName evidence="1">DSBA-like thioredoxin domain-containing protein</fullName>
    </recommendedName>
</protein>
<evidence type="ECO:0000313" key="3">
    <source>
        <dbReference type="Proteomes" id="UP000009022"/>
    </source>
</evidence>
<dbReference type="FunCoup" id="B3RTU8">
    <property type="interactions" value="891"/>
</dbReference>
<feature type="domain" description="DSBA-like thioredoxin" evidence="1">
    <location>
        <begin position="5"/>
        <end position="193"/>
    </location>
</feature>
<name>B3RTU8_TRIAD</name>
<dbReference type="HOGENOM" id="CLU_647619_0_0_1"/>
<dbReference type="AlphaFoldDB" id="B3RTU8"/>
<dbReference type="InParanoid" id="B3RTU8"/>
<dbReference type="RefSeq" id="XP_002112231.1">
    <property type="nucleotide sequence ID" value="XM_002112195.1"/>
</dbReference>
<dbReference type="GO" id="GO:0005739">
    <property type="term" value="C:mitochondrion"/>
    <property type="evidence" value="ECO:0000318"/>
    <property type="project" value="GO_Central"/>
</dbReference>
<evidence type="ECO:0000259" key="1">
    <source>
        <dbReference type="Pfam" id="PF01323"/>
    </source>
</evidence>
<dbReference type="CTD" id="6752935"/>
<dbReference type="InterPro" id="IPR001853">
    <property type="entry name" value="DSBA-like_thioredoxin_dom"/>
</dbReference>
<accession>B3RTU8</accession>
<dbReference type="EMBL" id="DS985244">
    <property type="protein sequence ID" value="EDV26198.1"/>
    <property type="molecule type" value="Genomic_DNA"/>
</dbReference>
<keyword evidence="3" id="KW-1185">Reference proteome</keyword>
<dbReference type="PANTHER" id="PTHR42943">
    <property type="entry name" value="GLUTATHIONE S-TRANSFERASE KAPPA"/>
    <property type="match status" value="1"/>
</dbReference>
<dbReference type="SUPFAM" id="SSF52833">
    <property type="entry name" value="Thioredoxin-like"/>
    <property type="match status" value="2"/>
</dbReference>